<comment type="caution">
    <text evidence="2">The sequence shown here is derived from an EMBL/GenBank/DDBJ whole genome shotgun (WGS) entry which is preliminary data.</text>
</comment>
<feature type="compositionally biased region" description="Basic and acidic residues" evidence="1">
    <location>
        <begin position="1"/>
        <end position="12"/>
    </location>
</feature>
<dbReference type="EMBL" id="BMJG01000009">
    <property type="protein sequence ID" value="GGC42029.1"/>
    <property type="molecule type" value="Genomic_DNA"/>
</dbReference>
<reference evidence="3" key="1">
    <citation type="journal article" date="2019" name="Int. J. Syst. Evol. Microbiol.">
        <title>The Global Catalogue of Microorganisms (GCM) 10K type strain sequencing project: providing services to taxonomists for standard genome sequencing and annotation.</title>
        <authorList>
            <consortium name="The Broad Institute Genomics Platform"/>
            <consortium name="The Broad Institute Genome Sequencing Center for Infectious Disease"/>
            <person name="Wu L."/>
            <person name="Ma J."/>
        </authorList>
    </citation>
    <scope>NUCLEOTIDE SEQUENCE [LARGE SCALE GENOMIC DNA]</scope>
    <source>
        <strain evidence="3">CGMCC 1.15472</strain>
    </source>
</reference>
<evidence type="ECO:0000256" key="1">
    <source>
        <dbReference type="SAM" id="MobiDB-lite"/>
    </source>
</evidence>
<gene>
    <name evidence="2" type="ORF">GCM10010974_25590</name>
</gene>
<evidence type="ECO:0000313" key="2">
    <source>
        <dbReference type="EMBL" id="GGC42029.1"/>
    </source>
</evidence>
<name>A0ABQ1MK01_9MICO</name>
<feature type="compositionally biased region" description="Basic and acidic residues" evidence="1">
    <location>
        <begin position="35"/>
        <end position="57"/>
    </location>
</feature>
<keyword evidence="3" id="KW-1185">Reference proteome</keyword>
<sequence>MEEQRRDEERVGLKQQGVIDDGFWDYADLGEDEDPEHRNQKAGDTRLRPDRDQLTERDEGEDDSGSVDSFHGVPFELGV</sequence>
<proteinExistence type="predicted"/>
<evidence type="ECO:0000313" key="3">
    <source>
        <dbReference type="Proteomes" id="UP000632322"/>
    </source>
</evidence>
<dbReference type="Proteomes" id="UP000632322">
    <property type="component" value="Unassembled WGS sequence"/>
</dbReference>
<organism evidence="2 3">
    <name type="scientific">Brevibacterium sediminis</name>
    <dbReference type="NCBI Taxonomy" id="1857024"/>
    <lineage>
        <taxon>Bacteria</taxon>
        <taxon>Bacillati</taxon>
        <taxon>Actinomycetota</taxon>
        <taxon>Actinomycetes</taxon>
        <taxon>Micrococcales</taxon>
        <taxon>Brevibacteriaceae</taxon>
        <taxon>Brevibacterium</taxon>
    </lineage>
</organism>
<accession>A0ABQ1MK01</accession>
<feature type="region of interest" description="Disordered" evidence="1">
    <location>
        <begin position="1"/>
        <end position="79"/>
    </location>
</feature>
<protein>
    <submittedName>
        <fullName evidence="2">Uncharacterized protein</fullName>
    </submittedName>
</protein>